<dbReference type="Gene3D" id="3.40.30.10">
    <property type="entry name" value="Glutaredoxin"/>
    <property type="match status" value="1"/>
</dbReference>
<dbReference type="PANTHER" id="PTHR42852:SF13">
    <property type="entry name" value="PROTEIN DIPZ"/>
    <property type="match status" value="1"/>
</dbReference>
<reference evidence="4" key="1">
    <citation type="submission" date="2020-05" db="EMBL/GenBank/DDBJ databases">
        <authorList>
            <person name="Chiriac C."/>
            <person name="Salcher M."/>
            <person name="Ghai R."/>
            <person name="Kavagutti S V."/>
        </authorList>
    </citation>
    <scope>NUCLEOTIDE SEQUENCE</scope>
</reference>
<keyword evidence="2" id="KW-0812">Transmembrane</keyword>
<organism evidence="4">
    <name type="scientific">freshwater metagenome</name>
    <dbReference type="NCBI Taxonomy" id="449393"/>
    <lineage>
        <taxon>unclassified sequences</taxon>
        <taxon>metagenomes</taxon>
        <taxon>ecological metagenomes</taxon>
    </lineage>
</organism>
<dbReference type="PANTHER" id="PTHR42852">
    <property type="entry name" value="THIOL:DISULFIDE INTERCHANGE PROTEIN DSBE"/>
    <property type="match status" value="1"/>
</dbReference>
<dbReference type="CDD" id="cd02966">
    <property type="entry name" value="TlpA_like_family"/>
    <property type="match status" value="1"/>
</dbReference>
<feature type="transmembrane region" description="Helical" evidence="2">
    <location>
        <begin position="12"/>
        <end position="32"/>
    </location>
</feature>
<dbReference type="SUPFAM" id="SSF52833">
    <property type="entry name" value="Thioredoxin-like"/>
    <property type="match status" value="1"/>
</dbReference>
<keyword evidence="2" id="KW-1133">Transmembrane helix</keyword>
<sequence>MSESPRSRPVAPYIAGAVGTLLVLFLVVLAIAKPGKSDSASSPLLGEPAPVVKSTTTNNEPFDLARRKGSWVVLNFFNSTCVPCRQEHPLLVSFAKEQLTSEDPVELYTVVNDDSDGAVKAFFQTNGGDWPVVRDDDGSIAVAFGVAKVPESWVIDPNGFVRLRILGALTEGFLAQRLTELKTQFAGGA</sequence>
<accession>A0A6J6D988</accession>
<evidence type="ECO:0000313" key="4">
    <source>
        <dbReference type="EMBL" id="CAB4560560.1"/>
    </source>
</evidence>
<protein>
    <submittedName>
        <fullName evidence="4">Unannotated protein</fullName>
    </submittedName>
</protein>
<dbReference type="InterPro" id="IPR013766">
    <property type="entry name" value="Thioredoxin_domain"/>
</dbReference>
<gene>
    <name evidence="4" type="ORF">UFOPK1619_00368</name>
</gene>
<feature type="region of interest" description="Disordered" evidence="1">
    <location>
        <begin position="36"/>
        <end position="57"/>
    </location>
</feature>
<dbReference type="InterPro" id="IPR017937">
    <property type="entry name" value="Thioredoxin_CS"/>
</dbReference>
<dbReference type="Pfam" id="PF00578">
    <property type="entry name" value="AhpC-TSA"/>
    <property type="match status" value="1"/>
</dbReference>
<keyword evidence="2" id="KW-0472">Membrane</keyword>
<dbReference type="PROSITE" id="PS51352">
    <property type="entry name" value="THIOREDOXIN_2"/>
    <property type="match status" value="1"/>
</dbReference>
<dbReference type="GO" id="GO:0016491">
    <property type="term" value="F:oxidoreductase activity"/>
    <property type="evidence" value="ECO:0007669"/>
    <property type="project" value="InterPro"/>
</dbReference>
<evidence type="ECO:0000256" key="1">
    <source>
        <dbReference type="SAM" id="MobiDB-lite"/>
    </source>
</evidence>
<name>A0A6J6D988_9ZZZZ</name>
<dbReference type="EMBL" id="CAEZTI010000050">
    <property type="protein sequence ID" value="CAB4560560.1"/>
    <property type="molecule type" value="Genomic_DNA"/>
</dbReference>
<dbReference type="InterPro" id="IPR036249">
    <property type="entry name" value="Thioredoxin-like_sf"/>
</dbReference>
<dbReference type="InterPro" id="IPR000866">
    <property type="entry name" value="AhpC/TSA"/>
</dbReference>
<dbReference type="PROSITE" id="PS00194">
    <property type="entry name" value="THIOREDOXIN_1"/>
    <property type="match status" value="1"/>
</dbReference>
<proteinExistence type="predicted"/>
<dbReference type="GO" id="GO:0016209">
    <property type="term" value="F:antioxidant activity"/>
    <property type="evidence" value="ECO:0007669"/>
    <property type="project" value="InterPro"/>
</dbReference>
<evidence type="ECO:0000256" key="2">
    <source>
        <dbReference type="SAM" id="Phobius"/>
    </source>
</evidence>
<dbReference type="AlphaFoldDB" id="A0A6J6D988"/>
<evidence type="ECO:0000259" key="3">
    <source>
        <dbReference type="PROSITE" id="PS51352"/>
    </source>
</evidence>
<dbReference type="InterPro" id="IPR050553">
    <property type="entry name" value="Thioredoxin_ResA/DsbE_sf"/>
</dbReference>
<feature type="domain" description="Thioredoxin" evidence="3">
    <location>
        <begin position="43"/>
        <end position="183"/>
    </location>
</feature>